<evidence type="ECO:0000256" key="2">
    <source>
        <dbReference type="SAM" id="MobiDB-lite"/>
    </source>
</evidence>
<dbReference type="RefSeq" id="WP_184876714.1">
    <property type="nucleotide sequence ID" value="NZ_BOOV01000052.1"/>
</dbReference>
<evidence type="ECO:0000313" key="3">
    <source>
        <dbReference type="EMBL" id="MBB4699290.1"/>
    </source>
</evidence>
<evidence type="ECO:0000313" key="4">
    <source>
        <dbReference type="Proteomes" id="UP000542210"/>
    </source>
</evidence>
<dbReference type="AlphaFoldDB" id="A0A7W7D4Q9"/>
<protein>
    <submittedName>
        <fullName evidence="3">Uncharacterized protein</fullName>
    </submittedName>
</protein>
<evidence type="ECO:0000256" key="1">
    <source>
        <dbReference type="SAM" id="Coils"/>
    </source>
</evidence>
<proteinExistence type="predicted"/>
<keyword evidence="4" id="KW-1185">Reference proteome</keyword>
<sequence length="166" mass="18974">MSQRDRLLARPRPSTTYTLRVEDDTEQRRRLEDARRVLHLLQAQGDEADQGALTAAREELDQAEEELEACYEHIVLRAMRPRDFETLIAEHPAREGTEDKAWNVATFPEACFLACAEGEMSAADWEQFLAGNVSDVERADLYTEAIRVNARLPVATLPKDWMQTRS</sequence>
<feature type="coiled-coil region" evidence="1">
    <location>
        <begin position="46"/>
        <end position="73"/>
    </location>
</feature>
<name>A0A7W7D4Q9_9ACTN</name>
<gene>
    <name evidence="3" type="ORF">BJ982_000834</name>
</gene>
<dbReference type="Proteomes" id="UP000542210">
    <property type="component" value="Unassembled WGS sequence"/>
</dbReference>
<feature type="region of interest" description="Disordered" evidence="2">
    <location>
        <begin position="1"/>
        <end position="24"/>
    </location>
</feature>
<accession>A0A7W7D4Q9</accession>
<keyword evidence="1" id="KW-0175">Coiled coil</keyword>
<reference evidence="3 4" key="1">
    <citation type="submission" date="2020-08" db="EMBL/GenBank/DDBJ databases">
        <title>Sequencing the genomes of 1000 actinobacteria strains.</title>
        <authorList>
            <person name="Klenk H.-P."/>
        </authorList>
    </citation>
    <scope>NUCLEOTIDE SEQUENCE [LARGE SCALE GENOMIC DNA]</scope>
    <source>
        <strain evidence="3 4">DSM 45784</strain>
    </source>
</reference>
<dbReference type="EMBL" id="JACHND010000001">
    <property type="protein sequence ID" value="MBB4699290.1"/>
    <property type="molecule type" value="Genomic_DNA"/>
</dbReference>
<organism evidence="3 4">
    <name type="scientific">Sphaerisporangium siamense</name>
    <dbReference type="NCBI Taxonomy" id="795645"/>
    <lineage>
        <taxon>Bacteria</taxon>
        <taxon>Bacillati</taxon>
        <taxon>Actinomycetota</taxon>
        <taxon>Actinomycetes</taxon>
        <taxon>Streptosporangiales</taxon>
        <taxon>Streptosporangiaceae</taxon>
        <taxon>Sphaerisporangium</taxon>
    </lineage>
</organism>
<comment type="caution">
    <text evidence="3">The sequence shown here is derived from an EMBL/GenBank/DDBJ whole genome shotgun (WGS) entry which is preliminary data.</text>
</comment>